<dbReference type="AlphaFoldDB" id="V4HU87"/>
<comment type="caution">
    <text evidence="2">The sequence shown here is derived from an EMBL/GenBank/DDBJ whole genome shotgun (WGS) entry which is preliminary data.</text>
</comment>
<keyword evidence="1" id="KW-1133">Transmembrane helix</keyword>
<dbReference type="EMBL" id="AUSV01000113">
    <property type="protein sequence ID" value="ESP91484.1"/>
    <property type="molecule type" value="Genomic_DNA"/>
</dbReference>
<dbReference type="GeneID" id="29919662"/>
<proteinExistence type="predicted"/>
<name>V4HU87_PSEL2</name>
<organism evidence="2 3">
    <name type="scientific">Pseudoalteromonas luteoviolacea (strain 2ta16)</name>
    <dbReference type="NCBI Taxonomy" id="1353533"/>
    <lineage>
        <taxon>Bacteria</taxon>
        <taxon>Pseudomonadati</taxon>
        <taxon>Pseudomonadota</taxon>
        <taxon>Gammaproteobacteria</taxon>
        <taxon>Alteromonadales</taxon>
        <taxon>Pseudoalteromonadaceae</taxon>
        <taxon>Pseudoalteromonas</taxon>
    </lineage>
</organism>
<gene>
    <name evidence="2" type="ORF">PL2TA16_00283</name>
</gene>
<sequence length="111" mass="12807">MNRYNRNKRYDEARKKVFWLLPLAVAFAVFLHIYGSINPGISCLIAILTLGVVVLLIQFLLSLKYKLMKTQFGEYDKAVNVRKYTLALVLCFIALCLNTIMLIIIMTMIMI</sequence>
<feature type="transmembrane region" description="Helical" evidence="1">
    <location>
        <begin position="84"/>
        <end position="110"/>
    </location>
</feature>
<feature type="transmembrane region" description="Helical" evidence="1">
    <location>
        <begin position="41"/>
        <end position="63"/>
    </location>
</feature>
<reference evidence="2 3" key="1">
    <citation type="submission" date="2013-07" db="EMBL/GenBank/DDBJ databases">
        <title>Draft genome sequence of Pseudoalteromonas luteoviolacea 2ta16.</title>
        <authorList>
            <person name="Allen E.E."/>
            <person name="Azam F."/>
            <person name="Podell S."/>
        </authorList>
    </citation>
    <scope>NUCLEOTIDE SEQUENCE [LARGE SCALE GENOMIC DNA]</scope>
    <source>
        <strain evidence="2 3">2ta16</strain>
    </source>
</reference>
<evidence type="ECO:0000313" key="2">
    <source>
        <dbReference type="EMBL" id="ESP91484.1"/>
    </source>
</evidence>
<keyword evidence="1" id="KW-0472">Membrane</keyword>
<protein>
    <submittedName>
        <fullName evidence="2">Uncharacterized protein</fullName>
    </submittedName>
</protein>
<evidence type="ECO:0000256" key="1">
    <source>
        <dbReference type="SAM" id="Phobius"/>
    </source>
</evidence>
<feature type="transmembrane region" description="Helical" evidence="1">
    <location>
        <begin position="16"/>
        <end position="35"/>
    </location>
</feature>
<dbReference type="RefSeq" id="WP_023401086.1">
    <property type="nucleotide sequence ID" value="NZ_AUSV01000113.1"/>
</dbReference>
<keyword evidence="1" id="KW-0812">Transmembrane</keyword>
<accession>V4HU87</accession>
<evidence type="ECO:0000313" key="3">
    <source>
        <dbReference type="Proteomes" id="UP000017820"/>
    </source>
</evidence>
<dbReference type="Proteomes" id="UP000017820">
    <property type="component" value="Unassembled WGS sequence"/>
</dbReference>